<gene>
    <name evidence="2" type="ORF">DFP72DRAFT_1152898</name>
</gene>
<feature type="compositionally biased region" description="Basic and acidic residues" evidence="1">
    <location>
        <begin position="171"/>
        <end position="191"/>
    </location>
</feature>
<protein>
    <submittedName>
        <fullName evidence="2">Uncharacterized protein</fullName>
    </submittedName>
</protein>
<keyword evidence="3" id="KW-1185">Reference proteome</keyword>
<name>A0A8H6HGW3_9AGAR</name>
<accession>A0A8H6HGW3</accession>
<dbReference type="AlphaFoldDB" id="A0A8H6HGW3"/>
<organism evidence="2 3">
    <name type="scientific">Ephemerocybe angulata</name>
    <dbReference type="NCBI Taxonomy" id="980116"/>
    <lineage>
        <taxon>Eukaryota</taxon>
        <taxon>Fungi</taxon>
        <taxon>Dikarya</taxon>
        <taxon>Basidiomycota</taxon>
        <taxon>Agaricomycotina</taxon>
        <taxon>Agaricomycetes</taxon>
        <taxon>Agaricomycetidae</taxon>
        <taxon>Agaricales</taxon>
        <taxon>Agaricineae</taxon>
        <taxon>Psathyrellaceae</taxon>
        <taxon>Ephemerocybe</taxon>
    </lineage>
</organism>
<feature type="region of interest" description="Disordered" evidence="1">
    <location>
        <begin position="166"/>
        <end position="196"/>
    </location>
</feature>
<reference evidence="2 3" key="1">
    <citation type="submission" date="2020-07" db="EMBL/GenBank/DDBJ databases">
        <title>Comparative genomics of pyrophilous fungi reveals a link between fire events and developmental genes.</title>
        <authorList>
            <consortium name="DOE Joint Genome Institute"/>
            <person name="Steindorff A.S."/>
            <person name="Carver A."/>
            <person name="Calhoun S."/>
            <person name="Stillman K."/>
            <person name="Liu H."/>
            <person name="Lipzen A."/>
            <person name="Pangilinan J."/>
            <person name="Labutti K."/>
            <person name="Bruns T.D."/>
            <person name="Grigoriev I.V."/>
        </authorList>
    </citation>
    <scope>NUCLEOTIDE SEQUENCE [LARGE SCALE GENOMIC DNA]</scope>
    <source>
        <strain evidence="2 3">CBS 144469</strain>
    </source>
</reference>
<sequence length="272" mass="30307">MEDTILSTFCAASELRTSVMRPGAPPILLHCVEIVESRLAGPMRETQIASSANFGEDQLSMAADPKIVMNSKTETAIDKDLLAILPRSVFPTTGPVHVRQLRMGNTQKTELEHPACPTLRRGKVSDAWAGLVELGDPQLSTAKRQQRTQVYNSTISHANLERQLLARKGGARGEREAYDEAKRKSDSELRSLHTHSQKAQLLEDELSQAQQIADERSRILANLQAEYDELSERNDRLLQSVSEQENMGIVCQELQKQATYLRNLESTNATQS</sequence>
<proteinExistence type="predicted"/>
<evidence type="ECO:0000313" key="3">
    <source>
        <dbReference type="Proteomes" id="UP000521943"/>
    </source>
</evidence>
<comment type="caution">
    <text evidence="2">The sequence shown here is derived from an EMBL/GenBank/DDBJ whole genome shotgun (WGS) entry which is preliminary data.</text>
</comment>
<evidence type="ECO:0000256" key="1">
    <source>
        <dbReference type="SAM" id="MobiDB-lite"/>
    </source>
</evidence>
<evidence type="ECO:0000313" key="2">
    <source>
        <dbReference type="EMBL" id="KAF6746047.1"/>
    </source>
</evidence>
<dbReference type="Proteomes" id="UP000521943">
    <property type="component" value="Unassembled WGS sequence"/>
</dbReference>
<dbReference type="OrthoDB" id="331602at2759"/>
<dbReference type="EMBL" id="JACGCI010000096">
    <property type="protein sequence ID" value="KAF6746047.1"/>
    <property type="molecule type" value="Genomic_DNA"/>
</dbReference>